<dbReference type="Proteomes" id="UP001500618">
    <property type="component" value="Unassembled WGS sequence"/>
</dbReference>
<dbReference type="SMART" id="SM00919">
    <property type="entry name" value="Malic_M"/>
    <property type="match status" value="1"/>
</dbReference>
<dbReference type="Pfam" id="PF03949">
    <property type="entry name" value="Malic_M"/>
    <property type="match status" value="1"/>
</dbReference>
<dbReference type="Gene3D" id="3.40.50.10380">
    <property type="entry name" value="Malic enzyme, N-terminal domain"/>
    <property type="match status" value="1"/>
</dbReference>
<dbReference type="RefSeq" id="WP_344310113.1">
    <property type="nucleotide sequence ID" value="NZ_BAAANY010000009.1"/>
</dbReference>
<keyword evidence="9" id="KW-1185">Reference proteome</keyword>
<dbReference type="SUPFAM" id="SSF51735">
    <property type="entry name" value="NAD(P)-binding Rossmann-fold domains"/>
    <property type="match status" value="1"/>
</dbReference>
<dbReference type="InterPro" id="IPR001891">
    <property type="entry name" value="Malic_OxRdtase"/>
</dbReference>
<dbReference type="InterPro" id="IPR046346">
    <property type="entry name" value="Aminoacid_DH-like_N_sf"/>
</dbReference>
<name>A0ABN2GQI4_9ACTN</name>
<dbReference type="InterPro" id="IPR012301">
    <property type="entry name" value="Malic_N_dom"/>
</dbReference>
<dbReference type="SMART" id="SM01274">
    <property type="entry name" value="malic"/>
    <property type="match status" value="1"/>
</dbReference>
<feature type="domain" description="Malic enzyme N-terminal" evidence="7">
    <location>
        <begin position="73"/>
        <end position="253"/>
    </location>
</feature>
<dbReference type="PANTHER" id="PTHR23406:SF34">
    <property type="entry name" value="NAD-DEPENDENT MALIC ENZYME, MITOCHONDRIAL"/>
    <property type="match status" value="1"/>
</dbReference>
<dbReference type="PROSITE" id="PS00331">
    <property type="entry name" value="MALIC_ENZYMES"/>
    <property type="match status" value="1"/>
</dbReference>
<keyword evidence="4" id="KW-0520">NAD</keyword>
<proteinExistence type="inferred from homology"/>
<comment type="cofactor">
    <cofactor evidence="1">
        <name>Mn(2+)</name>
        <dbReference type="ChEBI" id="CHEBI:29035"/>
    </cofactor>
</comment>
<reference evidence="8 9" key="1">
    <citation type="journal article" date="2019" name="Int. J. Syst. Evol. Microbiol.">
        <title>The Global Catalogue of Microorganisms (GCM) 10K type strain sequencing project: providing services to taxonomists for standard genome sequencing and annotation.</title>
        <authorList>
            <consortium name="The Broad Institute Genomics Platform"/>
            <consortium name="The Broad Institute Genome Sequencing Center for Infectious Disease"/>
            <person name="Wu L."/>
            <person name="Ma J."/>
        </authorList>
    </citation>
    <scope>NUCLEOTIDE SEQUENCE [LARGE SCALE GENOMIC DNA]</scope>
    <source>
        <strain evidence="8 9">JCM 14718</strain>
    </source>
</reference>
<organism evidence="8 9">
    <name type="scientific">Fodinicola feengrottensis</name>
    <dbReference type="NCBI Taxonomy" id="435914"/>
    <lineage>
        <taxon>Bacteria</taxon>
        <taxon>Bacillati</taxon>
        <taxon>Actinomycetota</taxon>
        <taxon>Actinomycetes</taxon>
        <taxon>Mycobacteriales</taxon>
        <taxon>Fodinicola</taxon>
    </lineage>
</organism>
<evidence type="ECO:0000259" key="7">
    <source>
        <dbReference type="SMART" id="SM01274"/>
    </source>
</evidence>
<sequence>MGAADRTTGQARLYDALTTKGTAFTQRERLELGLLGLLPIAEKTIEQQVAHCWQEFSTRRNDLDKHIYLRALQDRNETLFYRVLSEHIAEAMPIIYTPTVGEACQRFSEIYRRPRGLFVAYPDREHLREVLRNRPQQDIDVIVVTDGQRILGLGDQGIGGMGIPIGKLSLYTLIGGIDPARTLPIVLDVGTDNAQCLEDPQYLGWRHRRIGDEEYHAFVDDFVSAVRAEMPDVLLQWEDFATAHALPILEKYRDQLLTFNDDIQGTAAVALGALYGATKVAGRPLAEQQVVMLGAGSAGMGVLDMISRQMQAQGLSEQNALDRIWVVDIDGLLTADRTDLSENQRRYAKTVDWKLAGPAQLADVVHNVDVGVLLGLSTAAGAFTEPIVRELAGKTERPIIFPLSNPTSKAEARPGELDEWTDGRALVATGSPFAPVVRDGVEHRVAQCNNVYIFPAIGLAVTASKATRVTDEMMRVAARTLGEASPALADPAEPLLPRWEDVPAIADRIAVAVAVQAVADGVAPARTKEELAELVRATRWSPSY</sequence>
<evidence type="ECO:0000313" key="9">
    <source>
        <dbReference type="Proteomes" id="UP001500618"/>
    </source>
</evidence>
<dbReference type="Pfam" id="PF00390">
    <property type="entry name" value="malic"/>
    <property type="match status" value="1"/>
</dbReference>
<evidence type="ECO:0000256" key="4">
    <source>
        <dbReference type="ARBA" id="ARBA00023027"/>
    </source>
</evidence>
<comment type="similarity">
    <text evidence="2 5">Belongs to the malic enzymes family.</text>
</comment>
<dbReference type="InterPro" id="IPR015884">
    <property type="entry name" value="Malic_enzyme_CS"/>
</dbReference>
<dbReference type="PANTHER" id="PTHR23406">
    <property type="entry name" value="MALIC ENZYME-RELATED"/>
    <property type="match status" value="1"/>
</dbReference>
<keyword evidence="3 5" id="KW-0479">Metal-binding</keyword>
<dbReference type="InterPro" id="IPR037062">
    <property type="entry name" value="Malic_N_dom_sf"/>
</dbReference>
<gene>
    <name evidence="8" type="ORF">GCM10009765_25620</name>
</gene>
<dbReference type="PIRSF" id="PIRSF000106">
    <property type="entry name" value="ME"/>
    <property type="match status" value="1"/>
</dbReference>
<evidence type="ECO:0000313" key="8">
    <source>
        <dbReference type="EMBL" id="GAA1675181.1"/>
    </source>
</evidence>
<comment type="caution">
    <text evidence="8">The sequence shown here is derived from an EMBL/GenBank/DDBJ whole genome shotgun (WGS) entry which is preliminary data.</text>
</comment>
<dbReference type="InterPro" id="IPR036291">
    <property type="entry name" value="NAD(P)-bd_dom_sf"/>
</dbReference>
<dbReference type="NCBIfam" id="NF010052">
    <property type="entry name" value="PRK13529.1"/>
    <property type="match status" value="1"/>
</dbReference>
<evidence type="ECO:0000259" key="6">
    <source>
        <dbReference type="SMART" id="SM00919"/>
    </source>
</evidence>
<evidence type="ECO:0000256" key="2">
    <source>
        <dbReference type="ARBA" id="ARBA00008785"/>
    </source>
</evidence>
<protein>
    <submittedName>
        <fullName evidence="8">NAD-dependent malic enzyme</fullName>
    </submittedName>
</protein>
<dbReference type="InterPro" id="IPR012302">
    <property type="entry name" value="Malic_NAD-bd"/>
</dbReference>
<feature type="domain" description="Malic enzyme NAD-binding" evidence="6">
    <location>
        <begin position="263"/>
        <end position="518"/>
    </location>
</feature>
<dbReference type="Gene3D" id="3.40.50.720">
    <property type="entry name" value="NAD(P)-binding Rossmann-like Domain"/>
    <property type="match status" value="1"/>
</dbReference>
<dbReference type="PRINTS" id="PR00072">
    <property type="entry name" value="MALOXRDTASE"/>
</dbReference>
<evidence type="ECO:0000256" key="3">
    <source>
        <dbReference type="ARBA" id="ARBA00022723"/>
    </source>
</evidence>
<dbReference type="EMBL" id="BAAANY010000009">
    <property type="protein sequence ID" value="GAA1675181.1"/>
    <property type="molecule type" value="Genomic_DNA"/>
</dbReference>
<evidence type="ECO:0000256" key="5">
    <source>
        <dbReference type="RuleBase" id="RU003427"/>
    </source>
</evidence>
<dbReference type="SUPFAM" id="SSF53223">
    <property type="entry name" value="Aminoacid dehydrogenase-like, N-terminal domain"/>
    <property type="match status" value="1"/>
</dbReference>
<accession>A0ABN2GQI4</accession>
<evidence type="ECO:0000256" key="1">
    <source>
        <dbReference type="ARBA" id="ARBA00001936"/>
    </source>
</evidence>